<sequence length="72" mass="8105">MQPFGKWHDSNTADARSHGGDERFPRHLVGIGHVKQRQLLSSHIRLICGDIQSQLHEDLGSTVNGYPVYLVQ</sequence>
<protein>
    <submittedName>
        <fullName evidence="2">Uncharacterized protein</fullName>
    </submittedName>
</protein>
<name>A0AAN7Z0X3_9PEZI</name>
<comment type="caution">
    <text evidence="2">The sequence shown here is derived from an EMBL/GenBank/DDBJ whole genome shotgun (WGS) entry which is preliminary data.</text>
</comment>
<evidence type="ECO:0000313" key="2">
    <source>
        <dbReference type="EMBL" id="KAK5624967.1"/>
    </source>
</evidence>
<keyword evidence="3" id="KW-1185">Reference proteome</keyword>
<dbReference type="Proteomes" id="UP001305414">
    <property type="component" value="Unassembled WGS sequence"/>
</dbReference>
<dbReference type="AlphaFoldDB" id="A0AAN7Z0X3"/>
<reference evidence="2 3" key="1">
    <citation type="submission" date="2023-10" db="EMBL/GenBank/DDBJ databases">
        <title>Draft genome sequence of Xylaria bambusicola isolate GMP-LS, the root and basal stem rot pathogen of sugarcane in Indonesia.</title>
        <authorList>
            <person name="Selvaraj P."/>
            <person name="Muralishankar V."/>
            <person name="Muruganantham S."/>
            <person name="Sp S."/>
            <person name="Haryani S."/>
            <person name="Lau K.J.X."/>
            <person name="Naqvi N.I."/>
        </authorList>
    </citation>
    <scope>NUCLEOTIDE SEQUENCE [LARGE SCALE GENOMIC DNA]</scope>
    <source>
        <strain evidence="2">GMP-LS</strain>
    </source>
</reference>
<proteinExistence type="predicted"/>
<organism evidence="2 3">
    <name type="scientific">Xylaria bambusicola</name>
    <dbReference type="NCBI Taxonomy" id="326684"/>
    <lineage>
        <taxon>Eukaryota</taxon>
        <taxon>Fungi</taxon>
        <taxon>Dikarya</taxon>
        <taxon>Ascomycota</taxon>
        <taxon>Pezizomycotina</taxon>
        <taxon>Sordariomycetes</taxon>
        <taxon>Xylariomycetidae</taxon>
        <taxon>Xylariales</taxon>
        <taxon>Xylariaceae</taxon>
        <taxon>Xylaria</taxon>
    </lineage>
</organism>
<feature type="region of interest" description="Disordered" evidence="1">
    <location>
        <begin position="1"/>
        <end position="22"/>
    </location>
</feature>
<dbReference type="EMBL" id="JAWHQM010000002">
    <property type="protein sequence ID" value="KAK5624967.1"/>
    <property type="molecule type" value="Genomic_DNA"/>
</dbReference>
<evidence type="ECO:0000313" key="3">
    <source>
        <dbReference type="Proteomes" id="UP001305414"/>
    </source>
</evidence>
<accession>A0AAN7Z0X3</accession>
<evidence type="ECO:0000256" key="1">
    <source>
        <dbReference type="SAM" id="MobiDB-lite"/>
    </source>
</evidence>
<gene>
    <name evidence="2" type="ORF">RRF57_000683</name>
</gene>